<evidence type="ECO:0000313" key="2">
    <source>
        <dbReference type="EMBL" id="CAD6194135.1"/>
    </source>
</evidence>
<organism evidence="2 3">
    <name type="scientific">Caenorhabditis auriculariae</name>
    <dbReference type="NCBI Taxonomy" id="2777116"/>
    <lineage>
        <taxon>Eukaryota</taxon>
        <taxon>Metazoa</taxon>
        <taxon>Ecdysozoa</taxon>
        <taxon>Nematoda</taxon>
        <taxon>Chromadorea</taxon>
        <taxon>Rhabditida</taxon>
        <taxon>Rhabditina</taxon>
        <taxon>Rhabditomorpha</taxon>
        <taxon>Rhabditoidea</taxon>
        <taxon>Rhabditidae</taxon>
        <taxon>Peloderinae</taxon>
        <taxon>Caenorhabditis</taxon>
    </lineage>
</organism>
<dbReference type="AlphaFoldDB" id="A0A8S1HFU0"/>
<accession>A0A8S1HFU0</accession>
<comment type="caution">
    <text evidence="2">The sequence shown here is derived from an EMBL/GenBank/DDBJ whole genome shotgun (WGS) entry which is preliminary data.</text>
</comment>
<protein>
    <submittedName>
        <fullName evidence="2">Uncharacterized protein</fullName>
    </submittedName>
</protein>
<dbReference type="Proteomes" id="UP000835052">
    <property type="component" value="Unassembled WGS sequence"/>
</dbReference>
<keyword evidence="3" id="KW-1185">Reference proteome</keyword>
<keyword evidence="1" id="KW-0732">Signal</keyword>
<feature type="signal peptide" evidence="1">
    <location>
        <begin position="1"/>
        <end position="19"/>
    </location>
</feature>
<evidence type="ECO:0000313" key="3">
    <source>
        <dbReference type="Proteomes" id="UP000835052"/>
    </source>
</evidence>
<sequence>MKFFAVLSLLFFVFVAVFGSNDYSSAEKAFILGHDEPDYIHELFSDDALKGAPRRNRFLHDVSVLFVAIEVISDTFEHQRRGHFNDECLLTSVAVKLKNVFG</sequence>
<proteinExistence type="predicted"/>
<name>A0A8S1HFU0_9PELO</name>
<reference evidence="2" key="1">
    <citation type="submission" date="2020-10" db="EMBL/GenBank/DDBJ databases">
        <authorList>
            <person name="Kikuchi T."/>
        </authorList>
    </citation>
    <scope>NUCLEOTIDE SEQUENCE</scope>
    <source>
        <strain evidence="2">NKZ352</strain>
    </source>
</reference>
<feature type="chain" id="PRO_5035776795" evidence="1">
    <location>
        <begin position="20"/>
        <end position="102"/>
    </location>
</feature>
<dbReference type="EMBL" id="CAJGYM010000041">
    <property type="protein sequence ID" value="CAD6194135.1"/>
    <property type="molecule type" value="Genomic_DNA"/>
</dbReference>
<gene>
    <name evidence="2" type="ORF">CAUJ_LOCUS10054</name>
</gene>
<evidence type="ECO:0000256" key="1">
    <source>
        <dbReference type="SAM" id="SignalP"/>
    </source>
</evidence>